<feature type="region of interest" description="Disordered" evidence="5">
    <location>
        <begin position="353"/>
        <end position="377"/>
    </location>
</feature>
<evidence type="ECO:0000256" key="6">
    <source>
        <dbReference type="SAM" id="Phobius"/>
    </source>
</evidence>
<accession>A0A4S4L5U1</accession>
<keyword evidence="4 6" id="KW-0472">Membrane</keyword>
<feature type="transmembrane region" description="Helical" evidence="6">
    <location>
        <begin position="149"/>
        <end position="167"/>
    </location>
</feature>
<evidence type="ECO:0000256" key="1">
    <source>
        <dbReference type="ARBA" id="ARBA00004141"/>
    </source>
</evidence>
<evidence type="ECO:0000256" key="4">
    <source>
        <dbReference type="ARBA" id="ARBA00023136"/>
    </source>
</evidence>
<reference evidence="7 8" key="1">
    <citation type="submission" date="2019-02" db="EMBL/GenBank/DDBJ databases">
        <title>Genome sequencing of the rare red list fungi Bondarzewia mesenterica.</title>
        <authorList>
            <person name="Buettner E."/>
            <person name="Kellner H."/>
        </authorList>
    </citation>
    <scope>NUCLEOTIDE SEQUENCE [LARGE SCALE GENOMIC DNA]</scope>
    <source>
        <strain evidence="7 8">DSM 108281</strain>
    </source>
</reference>
<dbReference type="AlphaFoldDB" id="A0A4S4L5U1"/>
<protein>
    <submittedName>
        <fullName evidence="7">Uncharacterized protein</fullName>
    </submittedName>
</protein>
<dbReference type="SUPFAM" id="SSF81321">
    <property type="entry name" value="Family A G protein-coupled receptor-like"/>
    <property type="match status" value="1"/>
</dbReference>
<dbReference type="PANTHER" id="PTHR23112:SF37">
    <property type="entry name" value="G PROTEIN-COUPLED RECEPTOR GPR1"/>
    <property type="match status" value="1"/>
</dbReference>
<organism evidence="7 8">
    <name type="scientific">Bondarzewia mesenterica</name>
    <dbReference type="NCBI Taxonomy" id="1095465"/>
    <lineage>
        <taxon>Eukaryota</taxon>
        <taxon>Fungi</taxon>
        <taxon>Dikarya</taxon>
        <taxon>Basidiomycota</taxon>
        <taxon>Agaricomycotina</taxon>
        <taxon>Agaricomycetes</taxon>
        <taxon>Russulales</taxon>
        <taxon>Bondarzewiaceae</taxon>
        <taxon>Bondarzewia</taxon>
    </lineage>
</organism>
<feature type="transmembrane region" description="Helical" evidence="6">
    <location>
        <begin position="229"/>
        <end position="248"/>
    </location>
</feature>
<feature type="transmembrane region" description="Helical" evidence="6">
    <location>
        <begin position="318"/>
        <end position="340"/>
    </location>
</feature>
<comment type="subcellular location">
    <subcellularLocation>
        <location evidence="1">Membrane</location>
        <topology evidence="1">Multi-pass membrane protein</topology>
    </subcellularLocation>
</comment>
<name>A0A4S4L5U1_9AGAM</name>
<proteinExistence type="predicted"/>
<dbReference type="PANTHER" id="PTHR23112">
    <property type="entry name" value="G PROTEIN-COUPLED RECEPTOR 157-RELATED"/>
    <property type="match status" value="1"/>
</dbReference>
<dbReference type="EMBL" id="SGPL01000845">
    <property type="protein sequence ID" value="THH06764.1"/>
    <property type="molecule type" value="Genomic_DNA"/>
</dbReference>
<dbReference type="Gene3D" id="1.20.1070.10">
    <property type="entry name" value="Rhodopsin 7-helix transmembrane proteins"/>
    <property type="match status" value="1"/>
</dbReference>
<feature type="non-terminal residue" evidence="7">
    <location>
        <position position="1"/>
    </location>
</feature>
<evidence type="ECO:0000313" key="7">
    <source>
        <dbReference type="EMBL" id="THH06764.1"/>
    </source>
</evidence>
<feature type="transmembrane region" description="Helical" evidence="6">
    <location>
        <begin position="93"/>
        <end position="115"/>
    </location>
</feature>
<keyword evidence="8" id="KW-1185">Reference proteome</keyword>
<feature type="transmembrane region" description="Helical" evidence="6">
    <location>
        <begin position="285"/>
        <end position="306"/>
    </location>
</feature>
<dbReference type="GO" id="GO:0004930">
    <property type="term" value="F:G protein-coupled receptor activity"/>
    <property type="evidence" value="ECO:0007669"/>
    <property type="project" value="TreeGrafter"/>
</dbReference>
<evidence type="ECO:0000256" key="3">
    <source>
        <dbReference type="ARBA" id="ARBA00022989"/>
    </source>
</evidence>
<evidence type="ECO:0000313" key="8">
    <source>
        <dbReference type="Proteomes" id="UP000310158"/>
    </source>
</evidence>
<dbReference type="GO" id="GO:0005886">
    <property type="term" value="C:plasma membrane"/>
    <property type="evidence" value="ECO:0007669"/>
    <property type="project" value="TreeGrafter"/>
</dbReference>
<feature type="transmembrane region" description="Helical" evidence="6">
    <location>
        <begin position="174"/>
        <end position="197"/>
    </location>
</feature>
<keyword evidence="3 6" id="KW-1133">Transmembrane helix</keyword>
<evidence type="ECO:0000256" key="5">
    <source>
        <dbReference type="SAM" id="MobiDB-lite"/>
    </source>
</evidence>
<dbReference type="GO" id="GO:0007189">
    <property type="term" value="P:adenylate cyclase-activating G protein-coupled receptor signaling pathway"/>
    <property type="evidence" value="ECO:0007669"/>
    <property type="project" value="TreeGrafter"/>
</dbReference>
<feature type="compositionally biased region" description="Polar residues" evidence="5">
    <location>
        <begin position="358"/>
        <end position="374"/>
    </location>
</feature>
<gene>
    <name evidence="7" type="ORF">EW146_g9510</name>
</gene>
<evidence type="ECO:0000256" key="2">
    <source>
        <dbReference type="ARBA" id="ARBA00022692"/>
    </source>
</evidence>
<sequence>SSSTSSFMSVPPPGIVCTDEEYALSLKSPGNPYPPITCLTRGQSFGVFLMIEAASISTLAVLFIFALMIRNYYRYSKRDPGGNWRLLRQPMDIFMVFMAVGIQLSLLCSDLLQAIPLVLTIKWVNEGKLYTGNYCTAQGAISQMGETGVAIATFVIAIHTFVAVMWRKGTRSRLAAFIVVGFLWAFVIIFVGISVGIHRRTGDLYDTPTPFWCWIGGKFPDERIAGEYFWMWLALITSLVVYIPLGLWSRGYISVDPKTWWKFRFHRRVQVQDSDGSRHRALAMLAYPLVYAIIVGPTSVIRWINFGLETRGKDTPTAVSFIASVLFSLSGFLNVTLLLTTRPQLLLLNMPRARNQSEESTSSMPSRPSTNIARSSPGAILGTLKTNLKAPNRMKLGQLDEDTNAGWDLPLETRRSALSLSESTATDV</sequence>
<keyword evidence="2 6" id="KW-0812">Transmembrane</keyword>
<comment type="caution">
    <text evidence="7">The sequence shown here is derived from an EMBL/GenBank/DDBJ whole genome shotgun (WGS) entry which is preliminary data.</text>
</comment>
<dbReference type="Proteomes" id="UP000310158">
    <property type="component" value="Unassembled WGS sequence"/>
</dbReference>
<dbReference type="OrthoDB" id="100006at2759"/>
<feature type="transmembrane region" description="Helical" evidence="6">
    <location>
        <begin position="47"/>
        <end position="73"/>
    </location>
</feature>